<proteinExistence type="predicted"/>
<keyword evidence="2" id="KW-1185">Reference proteome</keyword>
<dbReference type="AlphaFoldDB" id="A0A133XXJ9"/>
<gene>
    <name evidence="1" type="ORF">HMPREF3192_00039</name>
</gene>
<dbReference type="PATRIC" id="fig|1393034.3.peg.35"/>
<name>A0A133XXJ9_9ACTN</name>
<dbReference type="STRING" id="1393034.HMPREF3192_00039"/>
<evidence type="ECO:0000313" key="1">
    <source>
        <dbReference type="EMBL" id="KXB35634.1"/>
    </source>
</evidence>
<dbReference type="EMBL" id="LSCR01000001">
    <property type="protein sequence ID" value="KXB35634.1"/>
    <property type="molecule type" value="Genomic_DNA"/>
</dbReference>
<reference evidence="2" key="1">
    <citation type="submission" date="2016-01" db="EMBL/GenBank/DDBJ databases">
        <authorList>
            <person name="Mitreva M."/>
            <person name="Pepin K.H."/>
            <person name="Mihindukulasuriya K.A."/>
            <person name="Fulton R."/>
            <person name="Fronick C."/>
            <person name="O'Laughlin M."/>
            <person name="Miner T."/>
            <person name="Herter B."/>
            <person name="Rosa B.A."/>
            <person name="Cordes M."/>
            <person name="Tomlinson C."/>
            <person name="Wollam A."/>
            <person name="Palsikar V.B."/>
            <person name="Mardis E.R."/>
            <person name="Wilson R.K."/>
        </authorList>
    </citation>
    <scope>NUCLEOTIDE SEQUENCE [LARGE SCALE GENOMIC DNA]</scope>
    <source>
        <strain evidence="2">DNF00019</strain>
    </source>
</reference>
<dbReference type="Proteomes" id="UP000070675">
    <property type="component" value="Unassembled WGS sequence"/>
</dbReference>
<evidence type="ECO:0000313" key="2">
    <source>
        <dbReference type="Proteomes" id="UP000070675"/>
    </source>
</evidence>
<accession>A0A133XXJ9</accession>
<comment type="caution">
    <text evidence="1">The sequence shown here is derived from an EMBL/GenBank/DDBJ whole genome shotgun (WGS) entry which is preliminary data.</text>
</comment>
<organism evidence="1 2">
    <name type="scientific">Atopobium deltae</name>
    <dbReference type="NCBI Taxonomy" id="1393034"/>
    <lineage>
        <taxon>Bacteria</taxon>
        <taxon>Bacillati</taxon>
        <taxon>Actinomycetota</taxon>
        <taxon>Coriobacteriia</taxon>
        <taxon>Coriobacteriales</taxon>
        <taxon>Atopobiaceae</taxon>
        <taxon>Atopobium</taxon>
    </lineage>
</organism>
<sequence length="46" mass="5451">MKNYTKISLFYARATEILVCKNTAVLDQIGVNFCKFSRERQKFDLF</sequence>
<protein>
    <submittedName>
        <fullName evidence="1">Uncharacterized protein</fullName>
    </submittedName>
</protein>